<dbReference type="InterPro" id="IPR003593">
    <property type="entry name" value="AAA+_ATPase"/>
</dbReference>
<dbReference type="RefSeq" id="WP_193535071.1">
    <property type="nucleotide sequence ID" value="NZ_JADCLJ010000011.1"/>
</dbReference>
<dbReference type="Proteomes" id="UP001516662">
    <property type="component" value="Unassembled WGS sequence"/>
</dbReference>
<dbReference type="PANTHER" id="PTHR43335:SF4">
    <property type="entry name" value="ABC TRANSPORTER, ATP-BINDING PROTEIN"/>
    <property type="match status" value="1"/>
</dbReference>
<evidence type="ECO:0000256" key="4">
    <source>
        <dbReference type="ARBA" id="ARBA00022840"/>
    </source>
</evidence>
<keyword evidence="7" id="KW-1185">Reference proteome</keyword>
<gene>
    <name evidence="6" type="ORF">IMZ08_05910</name>
</gene>
<keyword evidence="4 6" id="KW-0067">ATP-binding</keyword>
<sequence length="311" mass="34542">MNYFIETRNLTKKYGHQQYVVGAVNLKIEKGQIYGFLGPNGAGKTTTIRMLLGLITPTQGDISFFGKSFKKNKLEILRKIGSLVESPSYYGHLNAIENLEIYRKILGVSKTRIQEVLEVVGLTHAATKKVKEFSLGMKQRLGIATALLGNPEILILDEPTNGLDPSGIQEIRNLLKQLASKNGLTIIVSSHLLSEIDQMATHVGIISKGQLIFQDSIEELRKKSRSSIRFEVGQTRAAWNLLLTKGLECEKIDDSIYLHNADHSNVAMVVESLVKNNIPVYRVEGHTSSLEEIFLKIIEEDNGHVATSTSI</sequence>
<dbReference type="GO" id="GO:0005524">
    <property type="term" value="F:ATP binding"/>
    <property type="evidence" value="ECO:0007669"/>
    <property type="project" value="UniProtKB-KW"/>
</dbReference>
<evidence type="ECO:0000313" key="6">
    <source>
        <dbReference type="EMBL" id="MBE4907598.1"/>
    </source>
</evidence>
<evidence type="ECO:0000256" key="1">
    <source>
        <dbReference type="ARBA" id="ARBA00005417"/>
    </source>
</evidence>
<keyword evidence="2" id="KW-0813">Transport</keyword>
<dbReference type="EMBL" id="JADCLJ010000011">
    <property type="protein sequence ID" value="MBE4907598.1"/>
    <property type="molecule type" value="Genomic_DNA"/>
</dbReference>
<evidence type="ECO:0000256" key="2">
    <source>
        <dbReference type="ARBA" id="ARBA00022448"/>
    </source>
</evidence>
<organism evidence="6 7">
    <name type="scientific">Litchfieldia luteola</name>
    <dbReference type="NCBI Taxonomy" id="682179"/>
    <lineage>
        <taxon>Bacteria</taxon>
        <taxon>Bacillati</taxon>
        <taxon>Bacillota</taxon>
        <taxon>Bacilli</taxon>
        <taxon>Bacillales</taxon>
        <taxon>Bacillaceae</taxon>
        <taxon>Litchfieldia</taxon>
    </lineage>
</organism>
<protein>
    <submittedName>
        <fullName evidence="6">ABC transporter ATP-binding protein</fullName>
    </submittedName>
</protein>
<reference evidence="6 7" key="1">
    <citation type="submission" date="2020-10" db="EMBL/GenBank/DDBJ databases">
        <title>Bacillus sp. HD4P25, an endophyte from a halophyte.</title>
        <authorList>
            <person name="Sun J.-Q."/>
        </authorList>
    </citation>
    <scope>NUCLEOTIDE SEQUENCE [LARGE SCALE GENOMIC DNA]</scope>
    <source>
        <strain evidence="6 7">YIM 93174</strain>
    </source>
</reference>
<dbReference type="InterPro" id="IPR017871">
    <property type="entry name" value="ABC_transporter-like_CS"/>
</dbReference>
<evidence type="ECO:0000259" key="5">
    <source>
        <dbReference type="PROSITE" id="PS50893"/>
    </source>
</evidence>
<evidence type="ECO:0000256" key="3">
    <source>
        <dbReference type="ARBA" id="ARBA00022741"/>
    </source>
</evidence>
<dbReference type="PROSITE" id="PS00211">
    <property type="entry name" value="ABC_TRANSPORTER_1"/>
    <property type="match status" value="1"/>
</dbReference>
<proteinExistence type="inferred from homology"/>
<dbReference type="PANTHER" id="PTHR43335">
    <property type="entry name" value="ABC TRANSPORTER, ATP-BINDING PROTEIN"/>
    <property type="match status" value="1"/>
</dbReference>
<accession>A0ABR9QGI0</accession>
<feature type="domain" description="ABC transporter" evidence="5">
    <location>
        <begin position="5"/>
        <end position="233"/>
    </location>
</feature>
<dbReference type="Gene3D" id="3.40.50.300">
    <property type="entry name" value="P-loop containing nucleotide triphosphate hydrolases"/>
    <property type="match status" value="1"/>
</dbReference>
<name>A0ABR9QGI0_9BACI</name>
<evidence type="ECO:0000313" key="7">
    <source>
        <dbReference type="Proteomes" id="UP001516662"/>
    </source>
</evidence>
<dbReference type="InterPro" id="IPR003439">
    <property type="entry name" value="ABC_transporter-like_ATP-bd"/>
</dbReference>
<dbReference type="PROSITE" id="PS50893">
    <property type="entry name" value="ABC_TRANSPORTER_2"/>
    <property type="match status" value="1"/>
</dbReference>
<dbReference type="CDD" id="cd03268">
    <property type="entry name" value="ABC_BcrA_bacitracin_resist"/>
    <property type="match status" value="1"/>
</dbReference>
<comment type="caution">
    <text evidence="6">The sequence shown here is derived from an EMBL/GenBank/DDBJ whole genome shotgun (WGS) entry which is preliminary data.</text>
</comment>
<dbReference type="Pfam" id="PF00005">
    <property type="entry name" value="ABC_tran"/>
    <property type="match status" value="1"/>
</dbReference>
<keyword evidence="3" id="KW-0547">Nucleotide-binding</keyword>
<dbReference type="SUPFAM" id="SSF52540">
    <property type="entry name" value="P-loop containing nucleoside triphosphate hydrolases"/>
    <property type="match status" value="1"/>
</dbReference>
<dbReference type="SMART" id="SM00382">
    <property type="entry name" value="AAA"/>
    <property type="match status" value="1"/>
</dbReference>
<dbReference type="InterPro" id="IPR027417">
    <property type="entry name" value="P-loop_NTPase"/>
</dbReference>
<comment type="similarity">
    <text evidence="1">Belongs to the ABC transporter superfamily.</text>
</comment>